<name>H6RJL7_BLASD</name>
<organism evidence="2 3">
    <name type="scientific">Blastococcus saxobsidens (strain DD2)</name>
    <dbReference type="NCBI Taxonomy" id="1146883"/>
    <lineage>
        <taxon>Bacteria</taxon>
        <taxon>Bacillati</taxon>
        <taxon>Actinomycetota</taxon>
        <taxon>Actinomycetes</taxon>
        <taxon>Geodermatophilales</taxon>
        <taxon>Geodermatophilaceae</taxon>
        <taxon>Blastococcus</taxon>
    </lineage>
</organism>
<sequence>MRRATTAALTLLLGCATGLVTWAVWLWDSEYYWDEVSQSFQGPYRTAQVVGCALTYLLVAVLMSWKLRPLLVTMGMAIGFAAAWSAHAAGRDQTGMFLFGNVLLVPVLLAAGVLANVAGTWIRLLWRSLPR</sequence>
<feature type="transmembrane region" description="Helical" evidence="1">
    <location>
        <begin position="47"/>
        <end position="65"/>
    </location>
</feature>
<dbReference type="STRING" id="1146883.BLASA_1387"/>
<evidence type="ECO:0000313" key="3">
    <source>
        <dbReference type="Proteomes" id="UP000007517"/>
    </source>
</evidence>
<dbReference type="PROSITE" id="PS51257">
    <property type="entry name" value="PROKAR_LIPOPROTEIN"/>
    <property type="match status" value="1"/>
</dbReference>
<keyword evidence="3" id="KW-1185">Reference proteome</keyword>
<feature type="transmembrane region" description="Helical" evidence="1">
    <location>
        <begin position="70"/>
        <end position="90"/>
    </location>
</feature>
<keyword evidence="1" id="KW-1133">Transmembrane helix</keyword>
<protein>
    <submittedName>
        <fullName evidence="2">Uncharacterized protein</fullName>
    </submittedName>
</protein>
<dbReference type="OrthoDB" id="4246695at2"/>
<dbReference type="Proteomes" id="UP000007517">
    <property type="component" value="Chromosome"/>
</dbReference>
<feature type="transmembrane region" description="Helical" evidence="1">
    <location>
        <begin position="102"/>
        <end position="126"/>
    </location>
</feature>
<evidence type="ECO:0000313" key="2">
    <source>
        <dbReference type="EMBL" id="CCG02322.1"/>
    </source>
</evidence>
<evidence type="ECO:0000256" key="1">
    <source>
        <dbReference type="SAM" id="Phobius"/>
    </source>
</evidence>
<dbReference type="EMBL" id="FO117623">
    <property type="protein sequence ID" value="CCG02322.1"/>
    <property type="molecule type" value="Genomic_DNA"/>
</dbReference>
<accession>H6RJL7</accession>
<proteinExistence type="predicted"/>
<dbReference type="HOGENOM" id="CLU_1923534_0_0_11"/>
<dbReference type="RefSeq" id="WP_014375219.1">
    <property type="nucleotide sequence ID" value="NC_016943.1"/>
</dbReference>
<gene>
    <name evidence="2" type="ordered locus">BLASA_1387</name>
</gene>
<keyword evidence="1" id="KW-0812">Transmembrane</keyword>
<reference evidence="2 3" key="1">
    <citation type="journal article" date="2012" name="J. Bacteriol.">
        <title>Genome Sequence of Blastococcus saxobsidens DD2, a Stone-Inhabiting Bacterium.</title>
        <authorList>
            <person name="Chouaia B."/>
            <person name="Crotti E."/>
            <person name="Brusetti L."/>
            <person name="Daffonchio D."/>
            <person name="Essoussi I."/>
            <person name="Nouioui I."/>
            <person name="Sbissi I."/>
            <person name="Ghodhbane-Gtari F."/>
            <person name="Gtari M."/>
            <person name="Vacherie B."/>
            <person name="Barbe V."/>
            <person name="Medigue C."/>
            <person name="Gury J."/>
            <person name="Pujic P."/>
            <person name="Normand P."/>
        </authorList>
    </citation>
    <scope>NUCLEOTIDE SEQUENCE [LARGE SCALE GENOMIC DNA]</scope>
    <source>
        <strain evidence="2 3">DD2</strain>
    </source>
</reference>
<keyword evidence="1" id="KW-0472">Membrane</keyword>
<dbReference type="KEGG" id="bsd:BLASA_1387"/>
<dbReference type="AlphaFoldDB" id="H6RJL7"/>
<reference evidence="3" key="2">
    <citation type="submission" date="2012-02" db="EMBL/GenBank/DDBJ databases">
        <title>Complete genome sequence of Blastococcus saxobsidens strain DD2.</title>
        <authorList>
            <person name="Genoscope."/>
        </authorList>
    </citation>
    <scope>NUCLEOTIDE SEQUENCE [LARGE SCALE GENOMIC DNA]</scope>
    <source>
        <strain evidence="3">DD2</strain>
    </source>
</reference>